<dbReference type="EMBL" id="CM035419">
    <property type="protein sequence ID" value="KAH7415894.1"/>
    <property type="molecule type" value="Genomic_DNA"/>
</dbReference>
<evidence type="ECO:0000313" key="1">
    <source>
        <dbReference type="EMBL" id="KAH7415894.1"/>
    </source>
</evidence>
<evidence type="ECO:0000313" key="2">
    <source>
        <dbReference type="Proteomes" id="UP000825935"/>
    </source>
</evidence>
<evidence type="ECO:0008006" key="3">
    <source>
        <dbReference type="Google" id="ProtNLM"/>
    </source>
</evidence>
<dbReference type="Proteomes" id="UP000825935">
    <property type="component" value="Chromosome 14"/>
</dbReference>
<organism evidence="1 2">
    <name type="scientific">Ceratopteris richardii</name>
    <name type="common">Triangle waterfern</name>
    <dbReference type="NCBI Taxonomy" id="49495"/>
    <lineage>
        <taxon>Eukaryota</taxon>
        <taxon>Viridiplantae</taxon>
        <taxon>Streptophyta</taxon>
        <taxon>Embryophyta</taxon>
        <taxon>Tracheophyta</taxon>
        <taxon>Polypodiopsida</taxon>
        <taxon>Polypodiidae</taxon>
        <taxon>Polypodiales</taxon>
        <taxon>Pteridineae</taxon>
        <taxon>Pteridaceae</taxon>
        <taxon>Parkerioideae</taxon>
        <taxon>Ceratopteris</taxon>
    </lineage>
</organism>
<dbReference type="InterPro" id="IPR036691">
    <property type="entry name" value="Endo/exonu/phosph_ase_sf"/>
</dbReference>
<protein>
    <recommendedName>
        <fullName evidence="3">Endonuclease/exonuclease/phosphatase domain-containing protein</fullName>
    </recommendedName>
</protein>
<name>A0A8T2TDQ1_CERRI</name>
<proteinExistence type="predicted"/>
<sequence>MERSRISYSTLHSPSNLGDARILLCGDFNMVDFEKDCTTASSVISSQENMVWREILDMLMCKDLWGYIGGHTLRSTYHSRSHKKAMSRLDRCYYSHVPALSEASKMWVDATVLLSDHNPLVISLKRSWLESMCSI</sequence>
<accession>A0A8T2TDQ1</accession>
<dbReference type="AlphaFoldDB" id="A0A8T2TDQ1"/>
<reference evidence="1" key="1">
    <citation type="submission" date="2021-08" db="EMBL/GenBank/DDBJ databases">
        <title>WGS assembly of Ceratopteris richardii.</title>
        <authorList>
            <person name="Marchant D.B."/>
            <person name="Chen G."/>
            <person name="Jenkins J."/>
            <person name="Shu S."/>
            <person name="Leebens-Mack J."/>
            <person name="Grimwood J."/>
            <person name="Schmutz J."/>
            <person name="Soltis P."/>
            <person name="Soltis D."/>
            <person name="Chen Z.-H."/>
        </authorList>
    </citation>
    <scope>NUCLEOTIDE SEQUENCE</scope>
    <source>
        <strain evidence="1">Whitten #5841</strain>
        <tissue evidence="1">Leaf</tissue>
    </source>
</reference>
<dbReference type="SUPFAM" id="SSF56219">
    <property type="entry name" value="DNase I-like"/>
    <property type="match status" value="1"/>
</dbReference>
<dbReference type="Gene3D" id="3.60.10.10">
    <property type="entry name" value="Endonuclease/exonuclease/phosphatase"/>
    <property type="match status" value="1"/>
</dbReference>
<keyword evidence="2" id="KW-1185">Reference proteome</keyword>
<gene>
    <name evidence="1" type="ORF">KP509_14G064500</name>
</gene>
<comment type="caution">
    <text evidence="1">The sequence shown here is derived from an EMBL/GenBank/DDBJ whole genome shotgun (WGS) entry which is preliminary data.</text>
</comment>